<evidence type="ECO:0000256" key="1">
    <source>
        <dbReference type="SAM" id="Phobius"/>
    </source>
</evidence>
<keyword evidence="3" id="KW-1185">Reference proteome</keyword>
<dbReference type="Proteomes" id="UP000011729">
    <property type="component" value="Chromosome"/>
</dbReference>
<sequence length="273" mass="29414">MVDSSFLSTQNKNRNCSSCSAQGVITRFLEFREAEAAFYLKNAQTSQSQCLNQAALFSKMSAQEVQDYKQLLCSSCSNQERTADSFSHVPPLLEPVHSQASFQTTQTSKATASEHSEQTHRQRLLTWIQPGLAGLMDGSVSTLAPIFAAAFATVDTHQTFLIGLSASIGAGLSMGFTEAAHDDGKLSGRGSPLKRGIANGTMTMLGGLGHTLPYLIHSFYLATIVAFIVVFFELWAIVWIQNKFMSTPFWRASLQVAAGGALVFATGILIGSA</sequence>
<dbReference type="eggNOG" id="COG1633">
    <property type="taxonomic scope" value="Bacteria"/>
</dbReference>
<proteinExistence type="predicted"/>
<keyword evidence="1" id="KW-0812">Transmembrane</keyword>
<dbReference type="PATRIC" id="fig|1094489.3.peg.1380"/>
<dbReference type="AlphaFoldDB" id="M1N557"/>
<feature type="transmembrane region" description="Helical" evidence="1">
    <location>
        <begin position="252"/>
        <end position="271"/>
    </location>
</feature>
<dbReference type="RefSeq" id="WP_015398497.1">
    <property type="nucleotide sequence ID" value="NC_020300.1"/>
</dbReference>
<keyword evidence="1" id="KW-0472">Membrane</keyword>
<dbReference type="HOGENOM" id="CLU_074082_1_0_5"/>
<name>M1N557_BARAA</name>
<dbReference type="EMBL" id="CP003123">
    <property type="protein sequence ID" value="AGF74994.1"/>
    <property type="molecule type" value="Genomic_DNA"/>
</dbReference>
<dbReference type="OrthoDB" id="32301at2"/>
<dbReference type="CDD" id="cd02437">
    <property type="entry name" value="CCC1_like_1"/>
    <property type="match status" value="1"/>
</dbReference>
<evidence type="ECO:0000313" key="2">
    <source>
        <dbReference type="EMBL" id="AGF74994.1"/>
    </source>
</evidence>
<keyword evidence="1" id="KW-1133">Transmembrane helix</keyword>
<dbReference type="STRING" id="1094489.BAnh1_11260"/>
<protein>
    <submittedName>
        <fullName evidence="2">Putative membrane protein</fullName>
    </submittedName>
</protein>
<organism evidence="2 3">
    <name type="scientific">Bartonella australis (strain Aust/NH1)</name>
    <dbReference type="NCBI Taxonomy" id="1094489"/>
    <lineage>
        <taxon>Bacteria</taxon>
        <taxon>Pseudomonadati</taxon>
        <taxon>Pseudomonadota</taxon>
        <taxon>Alphaproteobacteria</taxon>
        <taxon>Hyphomicrobiales</taxon>
        <taxon>Bartonellaceae</taxon>
        <taxon>Bartonella</taxon>
    </lineage>
</organism>
<gene>
    <name evidence="2" type="ordered locus">BAnh1_11260</name>
</gene>
<evidence type="ECO:0000313" key="3">
    <source>
        <dbReference type="Proteomes" id="UP000011729"/>
    </source>
</evidence>
<dbReference type="KEGG" id="baus:BAnh1_11260"/>
<feature type="transmembrane region" description="Helical" evidence="1">
    <location>
        <begin position="219"/>
        <end position="240"/>
    </location>
</feature>
<accession>M1N557</accession>
<reference evidence="2 3" key="1">
    <citation type="journal article" date="2013" name="PLoS Genet.">
        <title>A gene transfer agent and a dynamic repertoire of secretion systems hold the keys to the explosive radiation of the emerging pathogen Bartonella.</title>
        <authorList>
            <person name="Guy L."/>
            <person name="Nystedt B."/>
            <person name="Toft C."/>
            <person name="Zaremba-Niedzwiedzka K."/>
            <person name="Berglund E.C."/>
            <person name="Granberg F."/>
            <person name="Naslund K."/>
            <person name="Eriksson A.S."/>
            <person name="Andersson S.G."/>
        </authorList>
    </citation>
    <scope>NUCLEOTIDE SEQUENCE [LARGE SCALE GENOMIC DNA]</scope>
    <source>
        <strain evidence="2 3">Aust/NH1</strain>
    </source>
</reference>